<gene>
    <name evidence="1" type="ORF">SKAU_G00348900</name>
</gene>
<sequence length="96" mass="10504">MALVFEVLPSQRSYDWTAACRVLTADSHYHFPSLCLLPQTTHRHANDQLSVTAGLPGRPRFGQARAAAASAGCFRRLQTLNIFRTTAMQHGGSGPH</sequence>
<protein>
    <submittedName>
        <fullName evidence="1">Uncharacterized protein</fullName>
    </submittedName>
</protein>
<dbReference type="EMBL" id="JAINUF010000016">
    <property type="protein sequence ID" value="KAJ8340257.1"/>
    <property type="molecule type" value="Genomic_DNA"/>
</dbReference>
<keyword evidence="2" id="KW-1185">Reference proteome</keyword>
<comment type="caution">
    <text evidence="1">The sequence shown here is derived from an EMBL/GenBank/DDBJ whole genome shotgun (WGS) entry which is preliminary data.</text>
</comment>
<organism evidence="1 2">
    <name type="scientific">Synaphobranchus kaupii</name>
    <name type="common">Kaup's arrowtooth eel</name>
    <dbReference type="NCBI Taxonomy" id="118154"/>
    <lineage>
        <taxon>Eukaryota</taxon>
        <taxon>Metazoa</taxon>
        <taxon>Chordata</taxon>
        <taxon>Craniata</taxon>
        <taxon>Vertebrata</taxon>
        <taxon>Euteleostomi</taxon>
        <taxon>Actinopterygii</taxon>
        <taxon>Neopterygii</taxon>
        <taxon>Teleostei</taxon>
        <taxon>Anguilliformes</taxon>
        <taxon>Synaphobranchidae</taxon>
        <taxon>Synaphobranchus</taxon>
    </lineage>
</organism>
<dbReference type="Proteomes" id="UP001152622">
    <property type="component" value="Chromosome 16"/>
</dbReference>
<dbReference type="AlphaFoldDB" id="A0A9Q1EK35"/>
<proteinExistence type="predicted"/>
<name>A0A9Q1EK35_SYNKA</name>
<accession>A0A9Q1EK35</accession>
<reference evidence="1" key="1">
    <citation type="journal article" date="2023" name="Science">
        <title>Genome structures resolve the early diversification of teleost fishes.</title>
        <authorList>
            <person name="Parey E."/>
            <person name="Louis A."/>
            <person name="Montfort J."/>
            <person name="Bouchez O."/>
            <person name="Roques C."/>
            <person name="Iampietro C."/>
            <person name="Lluch J."/>
            <person name="Castinel A."/>
            <person name="Donnadieu C."/>
            <person name="Desvignes T."/>
            <person name="Floi Bucao C."/>
            <person name="Jouanno E."/>
            <person name="Wen M."/>
            <person name="Mejri S."/>
            <person name="Dirks R."/>
            <person name="Jansen H."/>
            <person name="Henkel C."/>
            <person name="Chen W.J."/>
            <person name="Zahm M."/>
            <person name="Cabau C."/>
            <person name="Klopp C."/>
            <person name="Thompson A.W."/>
            <person name="Robinson-Rechavi M."/>
            <person name="Braasch I."/>
            <person name="Lecointre G."/>
            <person name="Bobe J."/>
            <person name="Postlethwait J.H."/>
            <person name="Berthelot C."/>
            <person name="Roest Crollius H."/>
            <person name="Guiguen Y."/>
        </authorList>
    </citation>
    <scope>NUCLEOTIDE SEQUENCE</scope>
    <source>
        <strain evidence="1">WJC10195</strain>
    </source>
</reference>
<evidence type="ECO:0000313" key="1">
    <source>
        <dbReference type="EMBL" id="KAJ8340257.1"/>
    </source>
</evidence>
<evidence type="ECO:0000313" key="2">
    <source>
        <dbReference type="Proteomes" id="UP001152622"/>
    </source>
</evidence>